<name>A0ABW9QYY2_9ACTN</name>
<dbReference type="PANTHER" id="PTHR30055">
    <property type="entry name" value="HTH-TYPE TRANSCRIPTIONAL REGULATOR RUTR"/>
    <property type="match status" value="1"/>
</dbReference>
<proteinExistence type="predicted"/>
<feature type="DNA-binding region" description="H-T-H motif" evidence="4">
    <location>
        <begin position="7"/>
        <end position="26"/>
    </location>
</feature>
<dbReference type="SUPFAM" id="SSF48498">
    <property type="entry name" value="Tetracyclin repressor-like, C-terminal domain"/>
    <property type="match status" value="1"/>
</dbReference>
<feature type="non-terminal residue" evidence="6">
    <location>
        <position position="1"/>
    </location>
</feature>
<dbReference type="Pfam" id="PF21597">
    <property type="entry name" value="TetR_C_43"/>
    <property type="match status" value="1"/>
</dbReference>
<keyword evidence="1" id="KW-0805">Transcription regulation</keyword>
<evidence type="ECO:0000256" key="1">
    <source>
        <dbReference type="ARBA" id="ARBA00023015"/>
    </source>
</evidence>
<keyword evidence="3" id="KW-0804">Transcription</keyword>
<evidence type="ECO:0000256" key="2">
    <source>
        <dbReference type="ARBA" id="ARBA00023125"/>
    </source>
</evidence>
<dbReference type="PANTHER" id="PTHR30055:SF234">
    <property type="entry name" value="HTH-TYPE TRANSCRIPTIONAL REGULATOR BETI"/>
    <property type="match status" value="1"/>
</dbReference>
<protein>
    <submittedName>
        <fullName evidence="6">TetR family transcriptional regulator</fullName>
    </submittedName>
</protein>
<dbReference type="InterPro" id="IPR036271">
    <property type="entry name" value="Tet_transcr_reg_TetR-rel_C_sf"/>
</dbReference>
<accession>A0ABW9QYY2</accession>
<evidence type="ECO:0000256" key="3">
    <source>
        <dbReference type="ARBA" id="ARBA00023163"/>
    </source>
</evidence>
<dbReference type="SUPFAM" id="SSF46689">
    <property type="entry name" value="Homeodomain-like"/>
    <property type="match status" value="1"/>
</dbReference>
<evidence type="ECO:0000259" key="5">
    <source>
        <dbReference type="PROSITE" id="PS50977"/>
    </source>
</evidence>
<dbReference type="Gene3D" id="1.10.357.10">
    <property type="entry name" value="Tetracycline Repressor, domain 2"/>
    <property type="match status" value="1"/>
</dbReference>
<dbReference type="InterPro" id="IPR049445">
    <property type="entry name" value="TetR_SbtR-like_C"/>
</dbReference>
<dbReference type="PROSITE" id="PS50977">
    <property type="entry name" value="HTH_TETR_2"/>
    <property type="match status" value="1"/>
</dbReference>
<comment type="caution">
    <text evidence="6">The sequence shown here is derived from an EMBL/GenBank/DDBJ whole genome shotgun (WGS) entry which is preliminary data.</text>
</comment>
<keyword evidence="2 4" id="KW-0238">DNA-binding</keyword>
<evidence type="ECO:0000313" key="6">
    <source>
        <dbReference type="EMBL" id="MST34659.1"/>
    </source>
</evidence>
<dbReference type="EMBL" id="WJHE01001131">
    <property type="protein sequence ID" value="MST34659.1"/>
    <property type="molecule type" value="Genomic_DNA"/>
</dbReference>
<dbReference type="InterPro" id="IPR050109">
    <property type="entry name" value="HTH-type_TetR-like_transc_reg"/>
</dbReference>
<organism evidence="6 7">
    <name type="scientific">Acidiferrimicrobium australe</name>
    <dbReference type="NCBI Taxonomy" id="2664430"/>
    <lineage>
        <taxon>Bacteria</taxon>
        <taxon>Bacillati</taxon>
        <taxon>Actinomycetota</taxon>
        <taxon>Acidimicrobiia</taxon>
        <taxon>Acidimicrobiales</taxon>
        <taxon>Acidimicrobiaceae</taxon>
        <taxon>Acidiferrimicrobium</taxon>
    </lineage>
</organism>
<dbReference type="Proteomes" id="UP000437736">
    <property type="component" value="Unassembled WGS sequence"/>
</dbReference>
<feature type="domain" description="HTH tetR-type" evidence="5">
    <location>
        <begin position="1"/>
        <end position="44"/>
    </location>
</feature>
<reference evidence="6 7" key="1">
    <citation type="submission" date="2019-11" db="EMBL/GenBank/DDBJ databases">
        <title>Acidiferrimicrobium australis gen. nov., sp. nov., an acidophilic and obligately heterotrophic, member of the Actinobacteria that catalyses dissimilatory oxido- reduction of iron isolated from metal-rich acidic water in Chile.</title>
        <authorList>
            <person name="Gonzalez D."/>
            <person name="Huber K."/>
            <person name="Hedrich S."/>
            <person name="Rojas-Villalobos C."/>
            <person name="Quatrini R."/>
            <person name="Dinamarca M.A."/>
            <person name="Schwarz A."/>
            <person name="Canales C."/>
            <person name="Nancucheo I."/>
        </authorList>
    </citation>
    <scope>NUCLEOTIDE SEQUENCE [LARGE SCALE GENOMIC DNA]</scope>
    <source>
        <strain evidence="6 7">USS-CCA1</strain>
    </source>
</reference>
<evidence type="ECO:0000256" key="4">
    <source>
        <dbReference type="PROSITE-ProRule" id="PRU00335"/>
    </source>
</evidence>
<sequence>ERGLATPLEDIAAAAGVGIGTLYRRFPTRADLVEALFQDRLAAYVADLEAAVGTEDGWAGLVWFLGRAAARQIADRALSELIEQDLGPDTIRQLRDRVLPLAERLVERARASGRLRADFTVGDLALVQHMLAGAGAVTSPVSPTGWRRYLTLLLDGMLARREAPTPAEEPAPTVAQLKHV</sequence>
<dbReference type="InterPro" id="IPR009057">
    <property type="entry name" value="Homeodomain-like_sf"/>
</dbReference>
<evidence type="ECO:0000313" key="7">
    <source>
        <dbReference type="Proteomes" id="UP000437736"/>
    </source>
</evidence>
<keyword evidence="7" id="KW-1185">Reference proteome</keyword>
<gene>
    <name evidence="6" type="ORF">GHK86_18260</name>
</gene>
<feature type="non-terminal residue" evidence="6">
    <location>
        <position position="180"/>
    </location>
</feature>
<dbReference type="Pfam" id="PF00440">
    <property type="entry name" value="TetR_N"/>
    <property type="match status" value="1"/>
</dbReference>
<dbReference type="InterPro" id="IPR001647">
    <property type="entry name" value="HTH_TetR"/>
</dbReference>